<comment type="caution">
    <text evidence="11">Lacks conserved residue(s) required for the propagation of feature annotation.</text>
</comment>
<dbReference type="CDD" id="cd00054">
    <property type="entry name" value="EGF_CA"/>
    <property type="match status" value="2"/>
</dbReference>
<dbReference type="RefSeq" id="XP_033803132.1">
    <property type="nucleotide sequence ID" value="XM_033947241.1"/>
</dbReference>
<dbReference type="InterPro" id="IPR002181">
    <property type="entry name" value="Fibrinogen_a/b/g_C_dom"/>
</dbReference>
<dbReference type="CDD" id="cd00057">
    <property type="entry name" value="FA58C"/>
    <property type="match status" value="1"/>
</dbReference>
<keyword evidence="19" id="KW-1185">Reference proteome</keyword>
<evidence type="ECO:0000256" key="2">
    <source>
        <dbReference type="ARBA" id="ARBA00004479"/>
    </source>
</evidence>
<dbReference type="SUPFAM" id="SSF56496">
    <property type="entry name" value="Fibrinogen C-terminal domain-like"/>
    <property type="match status" value="1"/>
</dbReference>
<evidence type="ECO:0000256" key="6">
    <source>
        <dbReference type="ARBA" id="ARBA00022729"/>
    </source>
</evidence>
<dbReference type="PROSITE" id="PS50022">
    <property type="entry name" value="FA58C_3"/>
    <property type="match status" value="1"/>
</dbReference>
<dbReference type="InterPro" id="IPR000742">
    <property type="entry name" value="EGF"/>
</dbReference>
<dbReference type="Gene3D" id="2.60.120.1000">
    <property type="match status" value="1"/>
</dbReference>
<dbReference type="SMART" id="SM00231">
    <property type="entry name" value="FA58C"/>
    <property type="match status" value="1"/>
</dbReference>
<dbReference type="FunFam" id="2.60.120.200:FF:000026">
    <property type="entry name" value="contactin-associated protein-like 4 isoform X1"/>
    <property type="match status" value="1"/>
</dbReference>
<evidence type="ECO:0000259" key="17">
    <source>
        <dbReference type="PROSITE" id="PS50026"/>
    </source>
</evidence>
<evidence type="ECO:0000256" key="8">
    <source>
        <dbReference type="ARBA" id="ARBA00022989"/>
    </source>
</evidence>
<dbReference type="SMART" id="SM00181">
    <property type="entry name" value="EGF"/>
    <property type="match status" value="2"/>
</dbReference>
<dbReference type="CTD" id="129684"/>
<feature type="domain" description="Laminin G" evidence="16">
    <location>
        <begin position="369"/>
        <end position="546"/>
    </location>
</feature>
<name>A0A6P8QYF9_GEOSA</name>
<feature type="chain" id="PRO_5028327488" evidence="14">
    <location>
        <begin position="24"/>
        <end position="1308"/>
    </location>
</feature>
<feature type="transmembrane region" description="Helical" evidence="13">
    <location>
        <begin position="1240"/>
        <end position="1265"/>
    </location>
</feature>
<dbReference type="InterPro" id="IPR001791">
    <property type="entry name" value="Laminin_G"/>
</dbReference>
<dbReference type="Proteomes" id="UP000515159">
    <property type="component" value="Chromosome 5"/>
</dbReference>
<dbReference type="Pfam" id="PF00754">
    <property type="entry name" value="F5_F8_type_C"/>
    <property type="match status" value="1"/>
</dbReference>
<evidence type="ECO:0000256" key="12">
    <source>
        <dbReference type="PROSITE-ProRule" id="PRU00122"/>
    </source>
</evidence>
<dbReference type="GO" id="GO:0005604">
    <property type="term" value="C:basement membrane"/>
    <property type="evidence" value="ECO:0007669"/>
    <property type="project" value="UniProtKB-ARBA"/>
</dbReference>
<evidence type="ECO:0000256" key="14">
    <source>
        <dbReference type="SAM" id="SignalP"/>
    </source>
</evidence>
<evidence type="ECO:0000259" key="15">
    <source>
        <dbReference type="PROSITE" id="PS50022"/>
    </source>
</evidence>
<feature type="domain" description="Fibrinogen C-terminal" evidence="18">
    <location>
        <begin position="584"/>
        <end position="642"/>
    </location>
</feature>
<dbReference type="Gene3D" id="2.60.120.260">
    <property type="entry name" value="Galactose-binding domain-like"/>
    <property type="match status" value="1"/>
</dbReference>
<comment type="similarity">
    <text evidence="3">Belongs to the neurexin family.</text>
</comment>
<sequence length="1308" mass="145652">MDSLYGPFISTLLHLSLWQLGLTASPYNCDDPLVSSLPPAAFDSSSELPGAHSPSFAKLNRRDGVGGWSPLDSNEQQWLQIDLGDRVEITAVATQGRYGSSDWVTSYLLMFSDTGRNWKQYRQEDSIWAFTGNSNADSVVQHKFQHSVKARFLRFVPLEWNPSGRIGLRAEAFGCIYKSDVADFDGRSSLLYRFNQKLMSTFKDVISLKFKSMQSDGVLFHGEGQRGDYITLELQKGKLSLHINLGDLKLRSSNGHTSVTLGSLLDDQHWHAVLIERFNKQVNFTVDKYSQHFRTKGDADHLDLDYELSFGGIPVPGKPGTFLRKNFHGCIENLYYNGGNIIDLAKRRKPQIYIVGNVTFSCSEPHSVPITFASPSSNYLLLPGIPRLDGLSVSFQFRTWNKDGLLLSTELSEDSGELLLYLLAGKLILVIQKVAENSVKISTGSNLNDGLWHAVNINAKRHRITLTLDNDAASPAHANILLQIYSGNSYYFGGCPDNFTDSQCLNPIIAFQGCMRLISIDNQPKDLVLVQQGSLGNFSDLRIDLCSIKDRCLPNYCEHGGTCVQSWTTFFCDCDNTGYTGATCQKSIYQQSCEVYRHMGKTSGFFYIDSDGSGPLAPLYVYCNITEDKVWTTVKHNSTGLVKVQGSDSGKPYSVSLSYNGSMEQLEGMINGAEHCEQEAAYHCRKSRLLNSPNGAPFTWWVGRANEKHVYWGGSIPEVQQCSCGLEESCLDMRHFCNCDADRNEWTNDTGLLSFKDHLPVTRIVITDTNRSNSEAAWKIGPLQCYGDRKFWNAASFTTEGSYLHFPTLHAEISTDISFFFKTSALSGVFLENLGTKDFLRIEMSSTSEVTFSFDLGNGPVEVTVQSLTALNDNQWHFVRAERNVKETFLQVDSLPPKVLPSTSESHFRLQLNSQLFVGGTASRQKGFRGCIRALHINGQTLDLEERAKMVSAVERGCPGHCSSYGNLCQNGGKCVEKERGYLCDCTSSAFEGPFCKKEVSAIFEAGTSIAYLFQEPYPVTKNLTAASSAIYADAALTKESLSFSFLTAQVPSLLLYMDSFYLDYMAVILCHNGSLQVRYKLNKDGSYIFTIDSEKFANKQMHHVKINREGKELSIQVDQILRLKYNFSVEIEFKAMKSLVLGKVTDTSRLDSEVLKANSVGFIGCLASVQYNHLAPLKAALRHPSIAPVTIKGPLSEGSCEAIAEAGADAVTTTYSSLDPFEKSDEREPFTNEVRSDSAVIGGVIAVVIFILFCIVAIMTKVLYQHKETHRKSQAKEKDYPENLDASFRNELDLQNTVSECKKEYFI</sequence>
<evidence type="ECO:0000313" key="20">
    <source>
        <dbReference type="RefSeq" id="XP_033803132.1"/>
    </source>
</evidence>
<gene>
    <name evidence="20" type="primary">CNTNAP5</name>
</gene>
<dbReference type="Gene3D" id="2.60.120.200">
    <property type="match status" value="4"/>
</dbReference>
<comment type="subcellular location">
    <subcellularLocation>
        <location evidence="2">Membrane</location>
        <topology evidence="2">Single-pass type I membrane protein</topology>
    </subcellularLocation>
</comment>
<evidence type="ECO:0000256" key="1">
    <source>
        <dbReference type="ARBA" id="ARBA00003165"/>
    </source>
</evidence>
<protein>
    <submittedName>
        <fullName evidence="20">Contactin-associated protein-like 5 isoform X1</fullName>
    </submittedName>
</protein>
<dbReference type="InterPro" id="IPR050372">
    <property type="entry name" value="Neurexin-related_CASP"/>
</dbReference>
<dbReference type="InterPro" id="IPR008979">
    <property type="entry name" value="Galactose-bd-like_sf"/>
</dbReference>
<dbReference type="GeneID" id="117361631"/>
<dbReference type="SUPFAM" id="SSF49785">
    <property type="entry name" value="Galactose-binding domain-like"/>
    <property type="match status" value="1"/>
</dbReference>
<dbReference type="PROSITE" id="PS50025">
    <property type="entry name" value="LAM_G_DOMAIN"/>
    <property type="match status" value="4"/>
</dbReference>
<feature type="domain" description="Laminin G" evidence="16">
    <location>
        <begin position="793"/>
        <end position="958"/>
    </location>
</feature>
<dbReference type="FunFam" id="2.60.120.260:FF:000016">
    <property type="entry name" value="Contactin-associated protein-like 4 isoform 1"/>
    <property type="match status" value="1"/>
</dbReference>
<dbReference type="SUPFAM" id="SSF49899">
    <property type="entry name" value="Concanavalin A-like lectins/glucanases"/>
    <property type="match status" value="4"/>
</dbReference>
<dbReference type="PANTHER" id="PTHR15036:SF46">
    <property type="entry name" value="CONTACTIN-ASSOCIATED PROTEIN-LIKE 5"/>
    <property type="match status" value="1"/>
</dbReference>
<evidence type="ECO:0000259" key="16">
    <source>
        <dbReference type="PROSITE" id="PS50025"/>
    </source>
</evidence>
<evidence type="ECO:0000256" key="11">
    <source>
        <dbReference type="PROSITE-ProRule" id="PRU00076"/>
    </source>
</evidence>
<feature type="domain" description="Laminin G" evidence="16">
    <location>
        <begin position="181"/>
        <end position="362"/>
    </location>
</feature>
<dbReference type="InterPro" id="IPR013320">
    <property type="entry name" value="ConA-like_dom_sf"/>
</dbReference>
<evidence type="ECO:0000256" key="7">
    <source>
        <dbReference type="ARBA" id="ARBA00022737"/>
    </source>
</evidence>
<evidence type="ECO:0000256" key="10">
    <source>
        <dbReference type="ARBA" id="ARBA00023157"/>
    </source>
</evidence>
<feature type="disulfide bond" evidence="12">
    <location>
        <begin position="931"/>
        <end position="958"/>
    </location>
</feature>
<dbReference type="GO" id="GO:0005509">
    <property type="term" value="F:calcium ion binding"/>
    <property type="evidence" value="ECO:0007669"/>
    <property type="project" value="InterPro"/>
</dbReference>
<organism evidence="19 20">
    <name type="scientific">Geotrypetes seraphini</name>
    <name type="common">Gaboon caecilian</name>
    <name type="synonym">Caecilia seraphini</name>
    <dbReference type="NCBI Taxonomy" id="260995"/>
    <lineage>
        <taxon>Eukaryota</taxon>
        <taxon>Metazoa</taxon>
        <taxon>Chordata</taxon>
        <taxon>Craniata</taxon>
        <taxon>Vertebrata</taxon>
        <taxon>Euteleostomi</taxon>
        <taxon>Amphibia</taxon>
        <taxon>Gymnophiona</taxon>
        <taxon>Geotrypetes</taxon>
    </lineage>
</organism>
<dbReference type="GO" id="GO:0016020">
    <property type="term" value="C:membrane"/>
    <property type="evidence" value="ECO:0007669"/>
    <property type="project" value="UniProtKB-SubCell"/>
</dbReference>
<dbReference type="KEGG" id="gsh:117361631"/>
<reference evidence="20" key="1">
    <citation type="submission" date="2025-08" db="UniProtKB">
        <authorList>
            <consortium name="RefSeq"/>
        </authorList>
    </citation>
    <scope>IDENTIFICATION</scope>
</reference>
<evidence type="ECO:0000256" key="5">
    <source>
        <dbReference type="ARBA" id="ARBA00022692"/>
    </source>
</evidence>
<feature type="domain" description="EGF-like" evidence="17">
    <location>
        <begin position="959"/>
        <end position="997"/>
    </location>
</feature>
<evidence type="ECO:0000256" key="3">
    <source>
        <dbReference type="ARBA" id="ARBA00010241"/>
    </source>
</evidence>
<dbReference type="FunFam" id="2.10.25.10:FF:000015">
    <property type="entry name" value="neurexin-1 isoform X1"/>
    <property type="match status" value="1"/>
</dbReference>
<dbReference type="Gene3D" id="2.10.25.10">
    <property type="entry name" value="Laminin"/>
    <property type="match status" value="2"/>
</dbReference>
<comment type="function">
    <text evidence="1">May play a role in the correct development and proper functioning of the peripheral and central nervous system and be involved in cell adhesion and intercellular communication.</text>
</comment>
<dbReference type="PANTHER" id="PTHR15036">
    <property type="entry name" value="PIKACHURIN-LIKE PROTEIN"/>
    <property type="match status" value="1"/>
</dbReference>
<dbReference type="InterPro" id="IPR036056">
    <property type="entry name" value="Fibrinogen-like_C"/>
</dbReference>
<keyword evidence="6 14" id="KW-0732">Signal</keyword>
<dbReference type="PROSITE" id="PS01285">
    <property type="entry name" value="FA58C_1"/>
    <property type="match status" value="1"/>
</dbReference>
<keyword evidence="8 13" id="KW-1133">Transmembrane helix</keyword>
<evidence type="ECO:0000256" key="13">
    <source>
        <dbReference type="SAM" id="Phobius"/>
    </source>
</evidence>
<dbReference type="Pfam" id="PF02210">
    <property type="entry name" value="Laminin_G_2"/>
    <property type="match status" value="4"/>
</dbReference>
<dbReference type="PROSITE" id="PS51406">
    <property type="entry name" value="FIBRINOGEN_C_2"/>
    <property type="match status" value="1"/>
</dbReference>
<dbReference type="Pfam" id="PF00008">
    <property type="entry name" value="EGF"/>
    <property type="match status" value="2"/>
</dbReference>
<evidence type="ECO:0000313" key="19">
    <source>
        <dbReference type="Proteomes" id="UP000515159"/>
    </source>
</evidence>
<dbReference type="SUPFAM" id="SSF57196">
    <property type="entry name" value="EGF/Laminin"/>
    <property type="match status" value="1"/>
</dbReference>
<evidence type="ECO:0000259" key="18">
    <source>
        <dbReference type="PROSITE" id="PS51406"/>
    </source>
</evidence>
<feature type="signal peptide" evidence="14">
    <location>
        <begin position="1"/>
        <end position="23"/>
    </location>
</feature>
<dbReference type="InterPro" id="IPR000421">
    <property type="entry name" value="FA58C"/>
</dbReference>
<feature type="domain" description="F5/8 type C" evidence="15">
    <location>
        <begin position="29"/>
        <end position="175"/>
    </location>
</feature>
<dbReference type="PROSITE" id="PS50026">
    <property type="entry name" value="EGF_3"/>
    <property type="match status" value="2"/>
</dbReference>
<dbReference type="SMART" id="SM00179">
    <property type="entry name" value="EGF_CA"/>
    <property type="match status" value="1"/>
</dbReference>
<keyword evidence="4 11" id="KW-0245">EGF-like domain</keyword>
<keyword evidence="5 13" id="KW-0812">Transmembrane</keyword>
<evidence type="ECO:0000256" key="4">
    <source>
        <dbReference type="ARBA" id="ARBA00022536"/>
    </source>
</evidence>
<dbReference type="SMART" id="SM00282">
    <property type="entry name" value="LamG"/>
    <property type="match status" value="4"/>
</dbReference>
<feature type="domain" description="Laminin G" evidence="16">
    <location>
        <begin position="1002"/>
        <end position="1201"/>
    </location>
</feature>
<proteinExistence type="inferred from homology"/>
<dbReference type="InParanoid" id="A0A6P8QYF9"/>
<keyword evidence="7" id="KW-0677">Repeat</keyword>
<dbReference type="FunCoup" id="A0A6P8QYF9">
    <property type="interactions" value="121"/>
</dbReference>
<keyword evidence="9 13" id="KW-0472">Membrane</keyword>
<keyword evidence="10 12" id="KW-1015">Disulfide bond</keyword>
<dbReference type="InterPro" id="IPR001881">
    <property type="entry name" value="EGF-like_Ca-bd_dom"/>
</dbReference>
<dbReference type="CDD" id="cd00110">
    <property type="entry name" value="LamG"/>
    <property type="match status" value="4"/>
</dbReference>
<feature type="domain" description="EGF-like" evidence="17">
    <location>
        <begin position="548"/>
        <end position="585"/>
    </location>
</feature>
<accession>A0A6P8QYF9</accession>
<evidence type="ECO:0000256" key="9">
    <source>
        <dbReference type="ARBA" id="ARBA00023136"/>
    </source>
</evidence>
<dbReference type="OrthoDB" id="26719at2759"/>